<feature type="region of interest" description="Disordered" evidence="1">
    <location>
        <begin position="27"/>
        <end position="511"/>
    </location>
</feature>
<feature type="compositionally biased region" description="Polar residues" evidence="1">
    <location>
        <begin position="641"/>
        <end position="657"/>
    </location>
</feature>
<reference evidence="2 3" key="1">
    <citation type="submission" date="2024-07" db="EMBL/GenBank/DDBJ databases">
        <title>Section-level genome sequencing and comparative genomics of Aspergillus sections Usti and Cavernicolus.</title>
        <authorList>
            <consortium name="Lawrence Berkeley National Laboratory"/>
            <person name="Nybo J.L."/>
            <person name="Vesth T.C."/>
            <person name="Theobald S."/>
            <person name="Frisvad J.C."/>
            <person name="Larsen T.O."/>
            <person name="Kjaerboelling I."/>
            <person name="Rothschild-Mancinelli K."/>
            <person name="Lyhne E.K."/>
            <person name="Kogle M.E."/>
            <person name="Barry K."/>
            <person name="Clum A."/>
            <person name="Na H."/>
            <person name="Ledsgaard L."/>
            <person name="Lin J."/>
            <person name="Lipzen A."/>
            <person name="Kuo A."/>
            <person name="Riley R."/>
            <person name="Mondo S."/>
            <person name="LaButti K."/>
            <person name="Haridas S."/>
            <person name="Pangalinan J."/>
            <person name="Salamov A.A."/>
            <person name="Simmons B.A."/>
            <person name="Magnuson J.K."/>
            <person name="Chen J."/>
            <person name="Drula E."/>
            <person name="Henrissat B."/>
            <person name="Wiebenga A."/>
            <person name="Lubbers R.J."/>
            <person name="Gomes A.C."/>
            <person name="Makela M.R."/>
            <person name="Stajich J."/>
            <person name="Grigoriev I.V."/>
            <person name="Mortensen U.H."/>
            <person name="De vries R.P."/>
            <person name="Baker S.E."/>
            <person name="Andersen M.R."/>
        </authorList>
    </citation>
    <scope>NUCLEOTIDE SEQUENCE [LARGE SCALE GENOMIC DNA]</scope>
    <source>
        <strain evidence="2 3">CBS 600.67</strain>
    </source>
</reference>
<feature type="compositionally biased region" description="Acidic residues" evidence="1">
    <location>
        <begin position="462"/>
        <end position="487"/>
    </location>
</feature>
<feature type="compositionally biased region" description="Polar residues" evidence="1">
    <location>
        <begin position="406"/>
        <end position="422"/>
    </location>
</feature>
<feature type="compositionally biased region" description="Acidic residues" evidence="1">
    <location>
        <begin position="427"/>
        <end position="441"/>
    </location>
</feature>
<organism evidence="2 3">
    <name type="scientific">Aspergillus cavernicola</name>
    <dbReference type="NCBI Taxonomy" id="176166"/>
    <lineage>
        <taxon>Eukaryota</taxon>
        <taxon>Fungi</taxon>
        <taxon>Dikarya</taxon>
        <taxon>Ascomycota</taxon>
        <taxon>Pezizomycotina</taxon>
        <taxon>Eurotiomycetes</taxon>
        <taxon>Eurotiomycetidae</taxon>
        <taxon>Eurotiales</taxon>
        <taxon>Aspergillaceae</taxon>
        <taxon>Aspergillus</taxon>
        <taxon>Aspergillus subgen. Nidulantes</taxon>
    </lineage>
</organism>
<feature type="compositionally biased region" description="Basic and acidic residues" evidence="1">
    <location>
        <begin position="215"/>
        <end position="225"/>
    </location>
</feature>
<keyword evidence="3" id="KW-1185">Reference proteome</keyword>
<feature type="compositionally biased region" description="Basic and acidic residues" evidence="1">
    <location>
        <begin position="190"/>
        <end position="205"/>
    </location>
</feature>
<sequence length="690" mass="76150">MQGMSQRLWIALKPFQVPLFVWPEMGQGDRHRTTKTKPYIFRTPNKPASSSKLKRAPATLGSLAVKPAPSSASASSAPSASRSSKRSSARSARDQPTLTQIDFVTKPQNLDSDDDYKYIGEPREHAREVIEIEDDVEEDQLNDNDEDAEYRPSSTSRAKRAHGIRFDHALSKRKKPSDHDSGNKTKGRRKSGDQKGKGPQKDDKTLTQMNYVQRVDLDKDDDTKLEYAYITPKRKGPERQTTKSDEPTDVQQPPTCVPEPASQHKRRKLSPYSDAKVSYEPEDNHEKIATGSPITPRKSLRTEIPSSQSPESPSVTFITSSQFRGAALSPQKGAFQARNKPHAKEESPGLHKFKGNHKTPVQTSYPDTKPSLSDLNSPPPSLAQRKSTGNTPVKANGILEHATEAVTETPNPKQRGGATQRTVIYETDAESDYDGFQDDLLDAPSPPGDMTATTPDGKTADEEAPDSQDIESQDIESQDIESQDIESQELPPLSLSEQEVELSPPPWESNLLSDASICHQRLHQATQFPLDPVPTINTQKMAELFPDESSGLHPLTTLSQSSSPMKMRPPHPQMKSQAQDEDQGQSESQGLDRTPTEMVPESSPVARHDSASVNRHVPTARDAEVQVESSQPVDRIDRINGQRTDQNSGPRGVLSRSQILTSSVMESIPLPAFWMSSQDSVGEPYSLPDT</sequence>
<gene>
    <name evidence="2" type="ORF">BDW59DRAFT_142068</name>
</gene>
<feature type="compositionally biased region" description="Basic and acidic residues" evidence="1">
    <location>
        <begin position="235"/>
        <end position="246"/>
    </location>
</feature>
<name>A0ABR4IRD7_9EURO</name>
<feature type="compositionally biased region" description="Low complexity" evidence="1">
    <location>
        <begin position="305"/>
        <end position="314"/>
    </location>
</feature>
<evidence type="ECO:0000313" key="3">
    <source>
        <dbReference type="Proteomes" id="UP001610335"/>
    </source>
</evidence>
<dbReference type="EMBL" id="JBFXLS010000015">
    <property type="protein sequence ID" value="KAL2829814.1"/>
    <property type="molecule type" value="Genomic_DNA"/>
</dbReference>
<feature type="compositionally biased region" description="Basic and acidic residues" evidence="1">
    <location>
        <begin position="277"/>
        <end position="288"/>
    </location>
</feature>
<feature type="region of interest" description="Disordered" evidence="1">
    <location>
        <begin position="539"/>
        <end position="657"/>
    </location>
</feature>
<feature type="compositionally biased region" description="Acidic residues" evidence="1">
    <location>
        <begin position="131"/>
        <end position="148"/>
    </location>
</feature>
<comment type="caution">
    <text evidence="2">The sequence shown here is derived from an EMBL/GenBank/DDBJ whole genome shotgun (WGS) entry which is preliminary data.</text>
</comment>
<proteinExistence type="predicted"/>
<evidence type="ECO:0000313" key="2">
    <source>
        <dbReference type="EMBL" id="KAL2829814.1"/>
    </source>
</evidence>
<feature type="compositionally biased region" description="Polar residues" evidence="1">
    <location>
        <begin position="384"/>
        <end position="393"/>
    </location>
</feature>
<evidence type="ECO:0000256" key="1">
    <source>
        <dbReference type="SAM" id="MobiDB-lite"/>
    </source>
</evidence>
<accession>A0ABR4IRD7</accession>
<feature type="compositionally biased region" description="Low complexity" evidence="1">
    <location>
        <begin position="66"/>
        <end position="82"/>
    </location>
</feature>
<protein>
    <submittedName>
        <fullName evidence="2">Uncharacterized protein</fullName>
    </submittedName>
</protein>
<feature type="compositionally biased region" description="Basic and acidic residues" evidence="1">
    <location>
        <begin position="115"/>
        <end position="130"/>
    </location>
</feature>
<dbReference type="Proteomes" id="UP001610335">
    <property type="component" value="Unassembled WGS sequence"/>
</dbReference>
<feature type="compositionally biased region" description="Polar residues" evidence="1">
    <location>
        <begin position="94"/>
        <end position="110"/>
    </location>
</feature>